<dbReference type="SUPFAM" id="SSF69796">
    <property type="entry name" value="Thymidylate synthase-complementing protein Thy1"/>
    <property type="match status" value="1"/>
</dbReference>
<dbReference type="RefSeq" id="WP_220253867.1">
    <property type="nucleotide sequence ID" value="NZ_QQBG01000011.1"/>
</dbReference>
<proteinExistence type="predicted"/>
<reference evidence="1 2" key="1">
    <citation type="submission" date="2018-07" db="EMBL/GenBank/DDBJ databases">
        <title>Comparative genomics of the Candidatus Parilichlamydiaceae reveals evidence of convergent evolution and genome reduction in the phylum Chlamydiae.</title>
        <authorList>
            <person name="Taylor-Brown A."/>
            <person name="Polkinghorne A."/>
        </authorList>
    </citation>
    <scope>NUCLEOTIDE SEQUENCE [LARGE SCALE GENOMIC DNA]</scope>
    <source>
        <strain evidence="1 2">Hat2</strain>
    </source>
</reference>
<sequence length="259" mass="29695">MSHYSNRPRSSRADEMLGKIFPVLSGQGHLILADYLGSDASVARGARCSYGDSNKSFHEDARLIRFLMRHAHTSPFEQVSFLFHLRLPFFLSQQFSRCRAAKSQLVWPKGELEFWLPKQMEESLYTFYEEARTVIKMAKERGGSLETCLAFAPGTFIVDLVWQIDLHNLCYFIRSRREGASPEMKEFLQELTCCLEAVAPCSFSAFTDYIIKGRLLHQKESQEISRNLSAIAKEQIEQEAQAIGMAPGEIQEFFKKFLI</sequence>
<dbReference type="Proteomes" id="UP000253816">
    <property type="component" value="Unassembled WGS sequence"/>
</dbReference>
<dbReference type="PANTHER" id="PTHR34934:SF1">
    <property type="entry name" value="FLAVIN-DEPENDENT THYMIDYLATE SYNTHASE"/>
    <property type="match status" value="1"/>
</dbReference>
<dbReference type="GO" id="GO:0004799">
    <property type="term" value="F:thymidylate synthase activity"/>
    <property type="evidence" value="ECO:0007669"/>
    <property type="project" value="TreeGrafter"/>
</dbReference>
<dbReference type="AlphaFoldDB" id="A0A369KAE5"/>
<dbReference type="Gene3D" id="3.30.1360.170">
    <property type="match status" value="1"/>
</dbReference>
<gene>
    <name evidence="1" type="ORF">HAT2_00322</name>
</gene>
<protein>
    <submittedName>
        <fullName evidence="1">Thymidylate synthase thyX</fullName>
    </submittedName>
</protein>
<keyword evidence="2" id="KW-1185">Reference proteome</keyword>
<accession>A0A369KAE5</accession>
<dbReference type="GO" id="GO:0006231">
    <property type="term" value="P:dTMP biosynthetic process"/>
    <property type="evidence" value="ECO:0007669"/>
    <property type="project" value="InterPro"/>
</dbReference>
<evidence type="ECO:0000313" key="1">
    <source>
        <dbReference type="EMBL" id="RDB31571.1"/>
    </source>
</evidence>
<dbReference type="GO" id="GO:0050660">
    <property type="term" value="F:flavin adenine dinucleotide binding"/>
    <property type="evidence" value="ECO:0007669"/>
    <property type="project" value="InterPro"/>
</dbReference>
<dbReference type="GO" id="GO:0070402">
    <property type="term" value="F:NADPH binding"/>
    <property type="evidence" value="ECO:0007669"/>
    <property type="project" value="TreeGrafter"/>
</dbReference>
<evidence type="ECO:0000313" key="2">
    <source>
        <dbReference type="Proteomes" id="UP000253816"/>
    </source>
</evidence>
<dbReference type="InterPro" id="IPR003669">
    <property type="entry name" value="Thymidylate_synthase_ThyX"/>
</dbReference>
<dbReference type="PROSITE" id="PS51331">
    <property type="entry name" value="THYX"/>
    <property type="match status" value="1"/>
</dbReference>
<dbReference type="InterPro" id="IPR036098">
    <property type="entry name" value="Thymidylate_synthase_ThyX_sf"/>
</dbReference>
<dbReference type="EMBL" id="QQBG01000011">
    <property type="protein sequence ID" value="RDB31571.1"/>
    <property type="molecule type" value="Genomic_DNA"/>
</dbReference>
<dbReference type="Pfam" id="PF02511">
    <property type="entry name" value="Thy1"/>
    <property type="match status" value="1"/>
</dbReference>
<organism evidence="1 2">
    <name type="scientific">Candidatus Similichlamydia laticola</name>
    <dbReference type="NCBI Taxonomy" id="2170265"/>
    <lineage>
        <taxon>Bacteria</taxon>
        <taxon>Pseudomonadati</taxon>
        <taxon>Chlamydiota</taxon>
        <taxon>Chlamydiia</taxon>
        <taxon>Parachlamydiales</taxon>
        <taxon>Candidatus Parilichlamydiaceae</taxon>
        <taxon>Candidatus Similichlamydia</taxon>
    </lineage>
</organism>
<name>A0A369KAE5_9BACT</name>
<comment type="caution">
    <text evidence="1">The sequence shown here is derived from an EMBL/GenBank/DDBJ whole genome shotgun (WGS) entry which is preliminary data.</text>
</comment>
<dbReference type="PANTHER" id="PTHR34934">
    <property type="entry name" value="FLAVIN-DEPENDENT THYMIDYLATE SYNTHASE"/>
    <property type="match status" value="1"/>
</dbReference>
<dbReference type="GO" id="GO:0050797">
    <property type="term" value="F:thymidylate synthase (FAD) activity"/>
    <property type="evidence" value="ECO:0007669"/>
    <property type="project" value="InterPro"/>
</dbReference>